<dbReference type="InterPro" id="IPR039519">
    <property type="entry name" value="YokE-like_PH"/>
</dbReference>
<organism evidence="2 3">
    <name type="scientific">Chryseobacterium arthrosphaerae</name>
    <dbReference type="NCBI Taxonomy" id="651561"/>
    <lineage>
        <taxon>Bacteria</taxon>
        <taxon>Pseudomonadati</taxon>
        <taxon>Bacteroidota</taxon>
        <taxon>Flavobacteriia</taxon>
        <taxon>Flavobacteriales</taxon>
        <taxon>Weeksellaceae</taxon>
        <taxon>Chryseobacterium group</taxon>
        <taxon>Chryseobacterium</taxon>
    </lineage>
</organism>
<dbReference type="EMBL" id="JAZGJU010000007">
    <property type="protein sequence ID" value="MEE6126691.1"/>
    <property type="molecule type" value="Genomic_DNA"/>
</dbReference>
<evidence type="ECO:0000259" key="1">
    <source>
        <dbReference type="Pfam" id="PF14470"/>
    </source>
</evidence>
<name>A0ABU7QVW4_9FLAO</name>
<keyword evidence="3" id="KW-1185">Reference proteome</keyword>
<comment type="caution">
    <text evidence="2">The sequence shown here is derived from an EMBL/GenBank/DDBJ whole genome shotgun (WGS) entry which is preliminary data.</text>
</comment>
<evidence type="ECO:0000313" key="3">
    <source>
        <dbReference type="Proteomes" id="UP001350005"/>
    </source>
</evidence>
<protein>
    <submittedName>
        <fullName evidence="2">PH domain-containing protein</fullName>
    </submittedName>
</protein>
<gene>
    <name evidence="2" type="ORF">V2E39_04720</name>
</gene>
<dbReference type="Proteomes" id="UP001350005">
    <property type="component" value="Unassembled WGS sequence"/>
</dbReference>
<sequence length="232" mass="26356">MSISCVICNGDISFWSRGTLQDNTDICGDCKSEMNKIYSGFSSNCNEFSLYQVRTLLKKEAGFREFMAHLFKVNPSLSDYSETALRKIYRTIYEDELIHGIFAKHYKRGYGTFVATDKRLIFIDAGDYLSFAFKETIPLENVTSIDFLPSDNTIVIITPQKDIRLEPENQEQGAAFCEAVSHLMASQGETAPHEQSVTTILDLIERLGTLKQNGILTEQEFSQEKIKLFNKL</sequence>
<proteinExistence type="predicted"/>
<reference evidence="2 3" key="1">
    <citation type="submission" date="2024-01" db="EMBL/GenBank/DDBJ databases">
        <title>Whole genome of Chryseobacterium arthrosphaerae NNCa 2741.</title>
        <authorList>
            <person name="Boriskina E.V."/>
            <person name="Gordinskaya N.A."/>
            <person name="Kropotov V.S."/>
            <person name="Alekseeva A.E."/>
            <person name="Makhova M.A."/>
            <person name="Kryazhev D.V."/>
            <person name="Shkurkina I.S."/>
        </authorList>
    </citation>
    <scope>NUCLEOTIDE SEQUENCE [LARGE SCALE GENOMIC DNA]</scope>
    <source>
        <strain evidence="2 3">NNCa 2741</strain>
    </source>
</reference>
<feature type="domain" description="YokE-like PH" evidence="1">
    <location>
        <begin position="93"/>
        <end position="180"/>
    </location>
</feature>
<dbReference type="Pfam" id="PF14470">
    <property type="entry name" value="bPH_3"/>
    <property type="match status" value="1"/>
</dbReference>
<evidence type="ECO:0000313" key="2">
    <source>
        <dbReference type="EMBL" id="MEE6126691.1"/>
    </source>
</evidence>
<accession>A0ABU7QVW4</accession>
<dbReference type="RefSeq" id="WP_241309472.1">
    <property type="nucleotide sequence ID" value="NZ_JAKYXJ010000002.1"/>
</dbReference>